<dbReference type="Proteomes" id="UP001497497">
    <property type="component" value="Unassembled WGS sequence"/>
</dbReference>
<protein>
    <submittedName>
        <fullName evidence="1">Uncharacterized protein</fullName>
    </submittedName>
</protein>
<accession>A0AAV2H5V0</accession>
<reference evidence="1 2" key="1">
    <citation type="submission" date="2024-04" db="EMBL/GenBank/DDBJ databases">
        <authorList>
            <consortium name="Genoscope - CEA"/>
            <person name="William W."/>
        </authorList>
    </citation>
    <scope>NUCLEOTIDE SEQUENCE [LARGE SCALE GENOMIC DNA]</scope>
</reference>
<comment type="caution">
    <text evidence="1">The sequence shown here is derived from an EMBL/GenBank/DDBJ whole genome shotgun (WGS) entry which is preliminary data.</text>
</comment>
<name>A0AAV2H5V0_LYMST</name>
<proteinExistence type="predicted"/>
<keyword evidence="2" id="KW-1185">Reference proteome</keyword>
<dbReference type="AlphaFoldDB" id="A0AAV2H5V0"/>
<organism evidence="1 2">
    <name type="scientific">Lymnaea stagnalis</name>
    <name type="common">Great pond snail</name>
    <name type="synonym">Helix stagnalis</name>
    <dbReference type="NCBI Taxonomy" id="6523"/>
    <lineage>
        <taxon>Eukaryota</taxon>
        <taxon>Metazoa</taxon>
        <taxon>Spiralia</taxon>
        <taxon>Lophotrochozoa</taxon>
        <taxon>Mollusca</taxon>
        <taxon>Gastropoda</taxon>
        <taxon>Heterobranchia</taxon>
        <taxon>Euthyneura</taxon>
        <taxon>Panpulmonata</taxon>
        <taxon>Hygrophila</taxon>
        <taxon>Lymnaeoidea</taxon>
        <taxon>Lymnaeidae</taxon>
        <taxon>Lymnaea</taxon>
    </lineage>
</organism>
<sequence>NFKSCIGIHPSLDQTSLSRFPDAEDACPLRVCEEIFQRAQGGVSWCAMRYVWGCEDVFHGVRGGISGGGRRYFRWSKEVFQVEQGGISGGVEQGGISGDVIMRTE</sequence>
<dbReference type="EMBL" id="CAXITT010000042">
    <property type="protein sequence ID" value="CAL1529062.1"/>
    <property type="molecule type" value="Genomic_DNA"/>
</dbReference>
<feature type="non-terminal residue" evidence="1">
    <location>
        <position position="1"/>
    </location>
</feature>
<gene>
    <name evidence="1" type="ORF">GSLYS_00003217001</name>
</gene>
<evidence type="ECO:0000313" key="1">
    <source>
        <dbReference type="EMBL" id="CAL1529062.1"/>
    </source>
</evidence>
<evidence type="ECO:0000313" key="2">
    <source>
        <dbReference type="Proteomes" id="UP001497497"/>
    </source>
</evidence>